<accession>A0A0E9QU47</accession>
<name>A0A0E9QU47_ANGAN</name>
<sequence>MVAVRQWAESKLLSLTRLVFFTLSK</sequence>
<dbReference type="AlphaFoldDB" id="A0A0E9QU47"/>
<proteinExistence type="predicted"/>
<organism evidence="1">
    <name type="scientific">Anguilla anguilla</name>
    <name type="common">European freshwater eel</name>
    <name type="synonym">Muraena anguilla</name>
    <dbReference type="NCBI Taxonomy" id="7936"/>
    <lineage>
        <taxon>Eukaryota</taxon>
        <taxon>Metazoa</taxon>
        <taxon>Chordata</taxon>
        <taxon>Craniata</taxon>
        <taxon>Vertebrata</taxon>
        <taxon>Euteleostomi</taxon>
        <taxon>Actinopterygii</taxon>
        <taxon>Neopterygii</taxon>
        <taxon>Teleostei</taxon>
        <taxon>Anguilliformes</taxon>
        <taxon>Anguillidae</taxon>
        <taxon>Anguilla</taxon>
    </lineage>
</organism>
<reference evidence="1" key="2">
    <citation type="journal article" date="2015" name="Fish Shellfish Immunol.">
        <title>Early steps in the European eel (Anguilla anguilla)-Vibrio vulnificus interaction in the gills: Role of the RtxA13 toxin.</title>
        <authorList>
            <person name="Callol A."/>
            <person name="Pajuelo D."/>
            <person name="Ebbesson L."/>
            <person name="Teles M."/>
            <person name="MacKenzie S."/>
            <person name="Amaro C."/>
        </authorList>
    </citation>
    <scope>NUCLEOTIDE SEQUENCE</scope>
</reference>
<dbReference type="EMBL" id="GBXM01088238">
    <property type="protein sequence ID" value="JAH20339.1"/>
    <property type="molecule type" value="Transcribed_RNA"/>
</dbReference>
<reference evidence="1" key="1">
    <citation type="submission" date="2014-11" db="EMBL/GenBank/DDBJ databases">
        <authorList>
            <person name="Amaro Gonzalez C."/>
        </authorList>
    </citation>
    <scope>NUCLEOTIDE SEQUENCE</scope>
</reference>
<protein>
    <submittedName>
        <fullName evidence="1">Uncharacterized protein</fullName>
    </submittedName>
</protein>
<evidence type="ECO:0000313" key="1">
    <source>
        <dbReference type="EMBL" id="JAH20339.1"/>
    </source>
</evidence>